<protein>
    <submittedName>
        <fullName evidence="2">Uncharacterized protein</fullName>
    </submittedName>
</protein>
<evidence type="ECO:0000313" key="3">
    <source>
        <dbReference type="Proteomes" id="UP000567293"/>
    </source>
</evidence>
<keyword evidence="1" id="KW-0472">Membrane</keyword>
<keyword evidence="3" id="KW-1185">Reference proteome</keyword>
<comment type="caution">
    <text evidence="2">The sequence shown here is derived from an EMBL/GenBank/DDBJ whole genome shotgun (WGS) entry which is preliminary data.</text>
</comment>
<organism evidence="2 3">
    <name type="scientific">Candidatus Acidiferrum panamense</name>
    <dbReference type="NCBI Taxonomy" id="2741543"/>
    <lineage>
        <taxon>Bacteria</taxon>
        <taxon>Pseudomonadati</taxon>
        <taxon>Acidobacteriota</taxon>
        <taxon>Terriglobia</taxon>
        <taxon>Candidatus Acidiferrales</taxon>
        <taxon>Candidatus Acidiferrum</taxon>
    </lineage>
</organism>
<reference evidence="2" key="1">
    <citation type="submission" date="2020-06" db="EMBL/GenBank/DDBJ databases">
        <title>Legume-microbial interactions unlock mineral nutrients during tropical forest succession.</title>
        <authorList>
            <person name="Epihov D.Z."/>
        </authorList>
    </citation>
    <scope>NUCLEOTIDE SEQUENCE [LARGE SCALE GENOMIC DNA]</scope>
    <source>
        <strain evidence="2">Pan2503</strain>
    </source>
</reference>
<dbReference type="EMBL" id="JACDQQ010000396">
    <property type="protein sequence ID" value="MBA0084157.1"/>
    <property type="molecule type" value="Genomic_DNA"/>
</dbReference>
<dbReference type="AlphaFoldDB" id="A0A7V8NMN5"/>
<accession>A0A7V8NMN5</accession>
<feature type="transmembrane region" description="Helical" evidence="1">
    <location>
        <begin position="68"/>
        <end position="88"/>
    </location>
</feature>
<evidence type="ECO:0000256" key="1">
    <source>
        <dbReference type="SAM" id="Phobius"/>
    </source>
</evidence>
<keyword evidence="1" id="KW-0812">Transmembrane</keyword>
<name>A0A7V8NMN5_9BACT</name>
<gene>
    <name evidence="2" type="ORF">HRJ53_04105</name>
</gene>
<sequence length="95" mass="10623">MESTLTPPVFYLLVVWGIVTAVFVALLIWRGVLSSHEDDQIFLDAAEEHMAREQRELVAKISTLSRPLLITGILSGVLLLLAGGLWIYEGLRQNF</sequence>
<dbReference type="Proteomes" id="UP000567293">
    <property type="component" value="Unassembled WGS sequence"/>
</dbReference>
<keyword evidence="1" id="KW-1133">Transmembrane helix</keyword>
<evidence type="ECO:0000313" key="2">
    <source>
        <dbReference type="EMBL" id="MBA0084157.1"/>
    </source>
</evidence>
<proteinExistence type="predicted"/>
<feature type="transmembrane region" description="Helical" evidence="1">
    <location>
        <begin position="9"/>
        <end position="29"/>
    </location>
</feature>